<gene>
    <name evidence="1" type="ORF">OsI_05166</name>
</gene>
<dbReference type="EMBL" id="CM000126">
    <property type="protein sequence ID" value="EAY77197.1"/>
    <property type="molecule type" value="Genomic_DNA"/>
</dbReference>
<protein>
    <submittedName>
        <fullName evidence="1">Uncharacterized protein</fullName>
    </submittedName>
</protein>
<dbReference type="Gramene" id="BGIOSGA000122-TA">
    <property type="protein sequence ID" value="BGIOSGA000122-PA"/>
    <property type="gene ID" value="BGIOSGA000122"/>
</dbReference>
<organism evidence="1 2">
    <name type="scientific">Oryza sativa subsp. indica</name>
    <name type="common">Rice</name>
    <dbReference type="NCBI Taxonomy" id="39946"/>
    <lineage>
        <taxon>Eukaryota</taxon>
        <taxon>Viridiplantae</taxon>
        <taxon>Streptophyta</taxon>
        <taxon>Embryophyta</taxon>
        <taxon>Tracheophyta</taxon>
        <taxon>Spermatophyta</taxon>
        <taxon>Magnoliopsida</taxon>
        <taxon>Liliopsida</taxon>
        <taxon>Poales</taxon>
        <taxon>Poaceae</taxon>
        <taxon>BOP clade</taxon>
        <taxon>Oryzoideae</taxon>
        <taxon>Oryzeae</taxon>
        <taxon>Oryzinae</taxon>
        <taxon>Oryza</taxon>
        <taxon>Oryza sativa</taxon>
    </lineage>
</organism>
<reference evidence="1 2" key="1">
    <citation type="journal article" date="2005" name="PLoS Biol.">
        <title>The genomes of Oryza sativa: a history of duplications.</title>
        <authorList>
            <person name="Yu J."/>
            <person name="Wang J."/>
            <person name="Lin W."/>
            <person name="Li S."/>
            <person name="Li H."/>
            <person name="Zhou J."/>
            <person name="Ni P."/>
            <person name="Dong W."/>
            <person name="Hu S."/>
            <person name="Zeng C."/>
            <person name="Zhang J."/>
            <person name="Zhang Y."/>
            <person name="Li R."/>
            <person name="Xu Z."/>
            <person name="Li S."/>
            <person name="Li X."/>
            <person name="Zheng H."/>
            <person name="Cong L."/>
            <person name="Lin L."/>
            <person name="Yin J."/>
            <person name="Geng J."/>
            <person name="Li G."/>
            <person name="Shi J."/>
            <person name="Liu J."/>
            <person name="Lv H."/>
            <person name="Li J."/>
            <person name="Wang J."/>
            <person name="Deng Y."/>
            <person name="Ran L."/>
            <person name="Shi X."/>
            <person name="Wang X."/>
            <person name="Wu Q."/>
            <person name="Li C."/>
            <person name="Ren X."/>
            <person name="Wang J."/>
            <person name="Wang X."/>
            <person name="Li D."/>
            <person name="Liu D."/>
            <person name="Zhang X."/>
            <person name="Ji Z."/>
            <person name="Zhao W."/>
            <person name="Sun Y."/>
            <person name="Zhang Z."/>
            <person name="Bao J."/>
            <person name="Han Y."/>
            <person name="Dong L."/>
            <person name="Ji J."/>
            <person name="Chen P."/>
            <person name="Wu S."/>
            <person name="Liu J."/>
            <person name="Xiao Y."/>
            <person name="Bu D."/>
            <person name="Tan J."/>
            <person name="Yang L."/>
            <person name="Ye C."/>
            <person name="Zhang J."/>
            <person name="Xu J."/>
            <person name="Zhou Y."/>
            <person name="Yu Y."/>
            <person name="Zhang B."/>
            <person name="Zhuang S."/>
            <person name="Wei H."/>
            <person name="Liu B."/>
            <person name="Lei M."/>
            <person name="Yu H."/>
            <person name="Li Y."/>
            <person name="Xu H."/>
            <person name="Wei S."/>
            <person name="He X."/>
            <person name="Fang L."/>
            <person name="Zhang Z."/>
            <person name="Zhang Y."/>
            <person name="Huang X."/>
            <person name="Su Z."/>
            <person name="Tong W."/>
            <person name="Li J."/>
            <person name="Tong Z."/>
            <person name="Li S."/>
            <person name="Ye J."/>
            <person name="Wang L."/>
            <person name="Fang L."/>
            <person name="Lei T."/>
            <person name="Chen C."/>
            <person name="Chen H."/>
            <person name="Xu Z."/>
            <person name="Li H."/>
            <person name="Huang H."/>
            <person name="Zhang F."/>
            <person name="Xu H."/>
            <person name="Li N."/>
            <person name="Zhao C."/>
            <person name="Li S."/>
            <person name="Dong L."/>
            <person name="Huang Y."/>
            <person name="Li L."/>
            <person name="Xi Y."/>
            <person name="Qi Q."/>
            <person name="Li W."/>
            <person name="Zhang B."/>
            <person name="Hu W."/>
            <person name="Zhang Y."/>
            <person name="Tian X."/>
            <person name="Jiao Y."/>
            <person name="Liang X."/>
            <person name="Jin J."/>
            <person name="Gao L."/>
            <person name="Zheng W."/>
            <person name="Hao B."/>
            <person name="Liu S."/>
            <person name="Wang W."/>
            <person name="Yuan L."/>
            <person name="Cao M."/>
            <person name="McDermott J."/>
            <person name="Samudrala R."/>
            <person name="Wang J."/>
            <person name="Wong G.K."/>
            <person name="Yang H."/>
        </authorList>
    </citation>
    <scope>NUCLEOTIDE SEQUENCE [LARGE SCALE GENOMIC DNA]</scope>
    <source>
        <strain evidence="2">cv. 93-11</strain>
    </source>
</reference>
<dbReference type="AlphaFoldDB" id="A2WZ01"/>
<dbReference type="Proteomes" id="UP000007015">
    <property type="component" value="Chromosome 1"/>
</dbReference>
<sequence length="129" mass="14868">MAQVVKQYKKEKQLDNNQRRAKMMQCRLKEAKETSTWLQVRKYIWINFALRINKGRLAYAGSPNIYNLQEGEGSSNKMPHLGCRKIQHVGKNFNSPELSNTIGTIASEVVNYGGQMLYDQFTLLNSDPR</sequence>
<name>A2WZ01_ORYSI</name>
<evidence type="ECO:0000313" key="1">
    <source>
        <dbReference type="EMBL" id="EAY77197.1"/>
    </source>
</evidence>
<dbReference type="HOGENOM" id="CLU_1952373_0_0_1"/>
<accession>A2WZ01</accession>
<keyword evidence="2" id="KW-1185">Reference proteome</keyword>
<proteinExistence type="predicted"/>
<evidence type="ECO:0000313" key="2">
    <source>
        <dbReference type="Proteomes" id="UP000007015"/>
    </source>
</evidence>